<accession>E6U005</accession>
<keyword evidence="3 4" id="KW-0378">Hydrolase</keyword>
<keyword evidence="2" id="KW-0479">Metal-binding</keyword>
<dbReference type="InterPro" id="IPR023214">
    <property type="entry name" value="HAD_sf"/>
</dbReference>
<sequence length="220" mass="24971">MTKIKAVIFDCDGLLIDTETPWYLALKEIYESYQLDLPLEVYAQCIGSNFDGYDPYFSLKKQAQELVNIDETKNKARTIHKRLMKEQQLRPGVVEYLQDAKRLGLKVALASSSNREWIEEQLKAFQILSFFDSIHTGDTVERVKPFPDLYEAALRSLHVKKEEAVVFEDSLNGLKAANNAGIPCVVIPNEVTAHLPFKTHTHKLASMGDMPLESLLQKLS</sequence>
<reference evidence="4" key="1">
    <citation type="submission" date="2010-12" db="EMBL/GenBank/DDBJ databases">
        <title>Complete sequence of Bacillus cellulosilyticus DSM 2522.</title>
        <authorList>
            <consortium name="US DOE Joint Genome Institute"/>
            <person name="Lucas S."/>
            <person name="Copeland A."/>
            <person name="Lapidus A."/>
            <person name="Cheng J.-F."/>
            <person name="Bruce D."/>
            <person name="Goodwin L."/>
            <person name="Pitluck S."/>
            <person name="Chertkov O."/>
            <person name="Detter J.C."/>
            <person name="Han C."/>
            <person name="Tapia R."/>
            <person name="Land M."/>
            <person name="Hauser L."/>
            <person name="Jeffries C."/>
            <person name="Kyrpides N."/>
            <person name="Ivanova N."/>
            <person name="Mikhailova N."/>
            <person name="Brumm P."/>
            <person name="Mead D."/>
            <person name="Woyke T."/>
        </authorList>
    </citation>
    <scope>NUCLEOTIDE SEQUENCE [LARGE SCALE GENOMIC DNA]</scope>
    <source>
        <strain evidence="4">DSM 2522</strain>
    </source>
</reference>
<evidence type="ECO:0000256" key="3">
    <source>
        <dbReference type="ARBA" id="ARBA00022801"/>
    </source>
</evidence>
<gene>
    <name evidence="4" type="ordered locus">Bcell_0728</name>
</gene>
<dbReference type="KEGG" id="bco:Bcell_0728"/>
<dbReference type="NCBIfam" id="TIGR01509">
    <property type="entry name" value="HAD-SF-IA-v3"/>
    <property type="match status" value="1"/>
</dbReference>
<dbReference type="GO" id="GO:0046872">
    <property type="term" value="F:metal ion binding"/>
    <property type="evidence" value="ECO:0007669"/>
    <property type="project" value="UniProtKB-KW"/>
</dbReference>
<dbReference type="SFLD" id="SFLDG01129">
    <property type="entry name" value="C1.5:_HAD__Beta-PGM__Phosphata"/>
    <property type="match status" value="1"/>
</dbReference>
<dbReference type="EMBL" id="CP002394">
    <property type="protein sequence ID" value="ADU29009.1"/>
    <property type="molecule type" value="Genomic_DNA"/>
</dbReference>
<dbReference type="PANTHER" id="PTHR18901:SF38">
    <property type="entry name" value="PSEUDOURIDINE-5'-PHOSPHATASE"/>
    <property type="match status" value="1"/>
</dbReference>
<dbReference type="PANTHER" id="PTHR18901">
    <property type="entry name" value="2-DEOXYGLUCOSE-6-PHOSPHATE PHOSPHATASE 2"/>
    <property type="match status" value="1"/>
</dbReference>
<organism evidence="4 5">
    <name type="scientific">Evansella cellulosilytica (strain ATCC 21833 / DSM 2522 / FERM P-1141 / JCM 9156 / N-4)</name>
    <name type="common">Bacillus cellulosilyticus</name>
    <dbReference type="NCBI Taxonomy" id="649639"/>
    <lineage>
        <taxon>Bacteria</taxon>
        <taxon>Bacillati</taxon>
        <taxon>Bacillota</taxon>
        <taxon>Bacilli</taxon>
        <taxon>Bacillales</taxon>
        <taxon>Bacillaceae</taxon>
        <taxon>Evansella</taxon>
    </lineage>
</organism>
<dbReference type="SFLD" id="SFLDG01135">
    <property type="entry name" value="C1.5.6:_HAD__Beta-PGM__Phospha"/>
    <property type="match status" value="1"/>
</dbReference>
<dbReference type="InterPro" id="IPR023198">
    <property type="entry name" value="PGP-like_dom2"/>
</dbReference>
<dbReference type="InterPro" id="IPR041492">
    <property type="entry name" value="HAD_2"/>
</dbReference>
<dbReference type="GO" id="GO:0016787">
    <property type="term" value="F:hydrolase activity"/>
    <property type="evidence" value="ECO:0007669"/>
    <property type="project" value="UniProtKB-KW"/>
</dbReference>
<protein>
    <submittedName>
        <fullName evidence="4">HAD-superfamily hydrolase, subfamily IA, variant 3</fullName>
    </submittedName>
</protein>
<dbReference type="Gene3D" id="1.10.150.240">
    <property type="entry name" value="Putative phosphatase, domain 2"/>
    <property type="match status" value="1"/>
</dbReference>
<evidence type="ECO:0000256" key="2">
    <source>
        <dbReference type="ARBA" id="ARBA00022723"/>
    </source>
</evidence>
<keyword evidence="5" id="KW-1185">Reference proteome</keyword>
<dbReference type="HOGENOM" id="CLU_045011_13_3_9"/>
<proteinExistence type="inferred from homology"/>
<dbReference type="InterPro" id="IPR036412">
    <property type="entry name" value="HAD-like_sf"/>
</dbReference>
<dbReference type="CDD" id="cd16423">
    <property type="entry name" value="HAD_BPGM-like"/>
    <property type="match status" value="1"/>
</dbReference>
<dbReference type="FunFam" id="3.40.50.1000:FF:000036">
    <property type="entry name" value="HAD family hydrolase"/>
    <property type="match status" value="1"/>
</dbReference>
<evidence type="ECO:0000313" key="5">
    <source>
        <dbReference type="Proteomes" id="UP000001401"/>
    </source>
</evidence>
<dbReference type="STRING" id="649639.Bcell_0728"/>
<dbReference type="Pfam" id="PF13419">
    <property type="entry name" value="HAD_2"/>
    <property type="match status" value="1"/>
</dbReference>
<dbReference type="AlphaFoldDB" id="E6U005"/>
<dbReference type="SUPFAM" id="SSF56784">
    <property type="entry name" value="HAD-like"/>
    <property type="match status" value="1"/>
</dbReference>
<dbReference type="InterPro" id="IPR006439">
    <property type="entry name" value="HAD-SF_hydro_IA"/>
</dbReference>
<dbReference type="Gene3D" id="3.40.50.1000">
    <property type="entry name" value="HAD superfamily/HAD-like"/>
    <property type="match status" value="1"/>
</dbReference>
<dbReference type="SFLD" id="SFLDS00003">
    <property type="entry name" value="Haloacid_Dehalogenase"/>
    <property type="match status" value="1"/>
</dbReference>
<dbReference type="Proteomes" id="UP000001401">
    <property type="component" value="Chromosome"/>
</dbReference>
<evidence type="ECO:0000256" key="1">
    <source>
        <dbReference type="ARBA" id="ARBA00006171"/>
    </source>
</evidence>
<evidence type="ECO:0000313" key="4">
    <source>
        <dbReference type="EMBL" id="ADU29009.1"/>
    </source>
</evidence>
<comment type="similarity">
    <text evidence="1">Belongs to the HAD-like hydrolase superfamily. CbbY/CbbZ/Gph/YieH family.</text>
</comment>
<dbReference type="eggNOG" id="COG0637">
    <property type="taxonomic scope" value="Bacteria"/>
</dbReference>
<name>E6U005_EVAC2</name>
<dbReference type="RefSeq" id="WP_013487350.1">
    <property type="nucleotide sequence ID" value="NC_014829.1"/>
</dbReference>